<dbReference type="InterPro" id="IPR017850">
    <property type="entry name" value="Alkaline_phosphatase_core_sf"/>
</dbReference>
<proteinExistence type="predicted"/>
<dbReference type="Pfam" id="PF01663">
    <property type="entry name" value="Phosphodiest"/>
    <property type="match status" value="1"/>
</dbReference>
<dbReference type="EMBL" id="BARS01026869">
    <property type="protein sequence ID" value="GAG05446.1"/>
    <property type="molecule type" value="Genomic_DNA"/>
</dbReference>
<dbReference type="SUPFAM" id="SSF53649">
    <property type="entry name" value="Alkaline phosphatase-like"/>
    <property type="match status" value="1"/>
</dbReference>
<protein>
    <submittedName>
        <fullName evidence="1">Uncharacterized protein</fullName>
    </submittedName>
</protein>
<reference evidence="1" key="1">
    <citation type="journal article" date="2014" name="Front. Microbiol.">
        <title>High frequency of phylogenetically diverse reductive dehalogenase-homologous genes in deep subseafloor sedimentary metagenomes.</title>
        <authorList>
            <person name="Kawai M."/>
            <person name="Futagami T."/>
            <person name="Toyoda A."/>
            <person name="Takaki Y."/>
            <person name="Nishi S."/>
            <person name="Hori S."/>
            <person name="Arai W."/>
            <person name="Tsubouchi T."/>
            <person name="Morono Y."/>
            <person name="Uchiyama I."/>
            <person name="Ito T."/>
            <person name="Fujiyama A."/>
            <person name="Inagaki F."/>
            <person name="Takami H."/>
        </authorList>
    </citation>
    <scope>NUCLEOTIDE SEQUENCE</scope>
    <source>
        <strain evidence="1">Expedition CK06-06</strain>
    </source>
</reference>
<name>X0VYA9_9ZZZZ</name>
<feature type="non-terminal residue" evidence="1">
    <location>
        <position position="1"/>
    </location>
</feature>
<comment type="caution">
    <text evidence="1">The sequence shown here is derived from an EMBL/GenBank/DDBJ whole genome shotgun (WGS) entry which is preliminary data.</text>
</comment>
<dbReference type="Gene3D" id="3.40.720.10">
    <property type="entry name" value="Alkaline Phosphatase, subunit A"/>
    <property type="match status" value="1"/>
</dbReference>
<organism evidence="1">
    <name type="scientific">marine sediment metagenome</name>
    <dbReference type="NCBI Taxonomy" id="412755"/>
    <lineage>
        <taxon>unclassified sequences</taxon>
        <taxon>metagenomes</taxon>
        <taxon>ecological metagenomes</taxon>
    </lineage>
</organism>
<dbReference type="InterPro" id="IPR002591">
    <property type="entry name" value="Phosphodiest/P_Trfase"/>
</dbReference>
<gene>
    <name evidence="1" type="ORF">S01H1_42277</name>
</gene>
<feature type="non-terminal residue" evidence="1">
    <location>
        <position position="265"/>
    </location>
</feature>
<evidence type="ECO:0000313" key="1">
    <source>
        <dbReference type="EMBL" id="GAG05446.1"/>
    </source>
</evidence>
<dbReference type="AlphaFoldDB" id="X0VYA9"/>
<accession>X0VYA9</accession>
<sequence length="265" mass="30915">LFFEDETAGARLVGPLNTFLIKPQPATVDFVVHRDKQAQAAVIEIQEQRIVLKQGQWSDWIKLDFELTMPSVIPNKHISGICRFYLQEVAPNFRLYASPLNSDPSDSYLRITEPPEFIKDISSRLGLFYTTGFQEDHKSLSNKVFTDAEYAVQADYVLQERFRLLEYALENYDDGLLFFYFSSTDLQAHMFWWDSDEKHPTRSAADAKKYFNKIHKLYEKMDSVMGDILKRYGDKATIIVMSDHGFANFKRQFNVNSWLRENGYL</sequence>